<protein>
    <recommendedName>
        <fullName evidence="10">Hexosyltransferase</fullName>
        <ecNumber evidence="10">2.4.1.-</ecNumber>
    </recommendedName>
</protein>
<evidence type="ECO:0000256" key="5">
    <source>
        <dbReference type="ARBA" id="ARBA00022692"/>
    </source>
</evidence>
<keyword evidence="3 10" id="KW-0328">Glycosyltransferase</keyword>
<evidence type="ECO:0000256" key="2">
    <source>
        <dbReference type="ARBA" id="ARBA00008661"/>
    </source>
</evidence>
<keyword evidence="7 10" id="KW-1133">Transmembrane helix</keyword>
<reference evidence="12" key="2">
    <citation type="submission" date="2020-10" db="UniProtKB">
        <authorList>
            <consortium name="WormBaseParasite"/>
        </authorList>
    </citation>
    <scope>IDENTIFICATION</scope>
</reference>
<evidence type="ECO:0000256" key="8">
    <source>
        <dbReference type="ARBA" id="ARBA00023034"/>
    </source>
</evidence>
<keyword evidence="6 10" id="KW-0735">Signal-anchor</keyword>
<evidence type="ECO:0000256" key="6">
    <source>
        <dbReference type="ARBA" id="ARBA00022968"/>
    </source>
</evidence>
<evidence type="ECO:0000256" key="7">
    <source>
        <dbReference type="ARBA" id="ARBA00022989"/>
    </source>
</evidence>
<proteinExistence type="inferred from homology"/>
<name>A0A7E4UTX4_PANRE</name>
<dbReference type="GO" id="GO:0016758">
    <property type="term" value="F:hexosyltransferase activity"/>
    <property type="evidence" value="ECO:0007669"/>
    <property type="project" value="InterPro"/>
</dbReference>
<dbReference type="AlphaFoldDB" id="A0A7E4UTX4"/>
<evidence type="ECO:0000313" key="12">
    <source>
        <dbReference type="WBParaSite" id="Pan_g12765.t1"/>
    </source>
</evidence>
<evidence type="ECO:0000313" key="11">
    <source>
        <dbReference type="Proteomes" id="UP000492821"/>
    </source>
</evidence>
<dbReference type="Pfam" id="PF01762">
    <property type="entry name" value="Galactosyl_T"/>
    <property type="match status" value="1"/>
</dbReference>
<reference evidence="11" key="1">
    <citation type="journal article" date="2013" name="Genetics">
        <title>The draft genome and transcriptome of Panagrellus redivivus are shaped by the harsh demands of a free-living lifestyle.</title>
        <authorList>
            <person name="Srinivasan J."/>
            <person name="Dillman A.R."/>
            <person name="Macchietto M.G."/>
            <person name="Heikkinen L."/>
            <person name="Lakso M."/>
            <person name="Fracchia K.M."/>
            <person name="Antoshechkin I."/>
            <person name="Mortazavi A."/>
            <person name="Wong G."/>
            <person name="Sternberg P.W."/>
        </authorList>
    </citation>
    <scope>NUCLEOTIDE SEQUENCE [LARGE SCALE GENOMIC DNA]</scope>
    <source>
        <strain evidence="11">MT8872</strain>
    </source>
</reference>
<sequence>MTSLQKLKAIPLPGKLLILQFIWVIPYIFLTNYLERSLLPFRLLCYTQSDFLAVNEPLRKNLDSCIYHYFPNRLSDPKCSLNASIGSINDPTLPRGFEKVVVVRSAPGSVDYRNYIRSTWKPTLPADVPVVFVTGASLKYDLASEANEYGDILTLDFIDSYKNLTLKMMATYGYFLKYESMKQVVVINDDTIVNATALIIDSESTSNHPSYMIGKVSRGYPRLFFPWLLWHVPGSMYKHKCYPPFVQGSSFIISRAAMTSLLNHICQFPFVHLDDVLMGIMTNCLNIRLIHREGFDRHVLDVFSVFHYQYSRYTADEMTVLWGKIRHLL</sequence>
<dbReference type="PANTHER" id="PTHR11214">
    <property type="entry name" value="BETA-1,3-N-ACETYLGLUCOSAMINYLTRANSFERASE"/>
    <property type="match status" value="1"/>
</dbReference>
<comment type="subcellular location">
    <subcellularLocation>
        <location evidence="1 10">Golgi apparatus membrane</location>
        <topology evidence="1 10">Single-pass type II membrane protein</topology>
    </subcellularLocation>
</comment>
<dbReference type="GO" id="GO:0006493">
    <property type="term" value="P:protein O-linked glycosylation"/>
    <property type="evidence" value="ECO:0007669"/>
    <property type="project" value="TreeGrafter"/>
</dbReference>
<evidence type="ECO:0000256" key="9">
    <source>
        <dbReference type="ARBA" id="ARBA00023136"/>
    </source>
</evidence>
<dbReference type="PANTHER" id="PTHR11214:SF378">
    <property type="entry name" value="BETA-1,3-GALACTOSYLTRANSFERASE 4"/>
    <property type="match status" value="1"/>
</dbReference>
<organism evidence="11 12">
    <name type="scientific">Panagrellus redivivus</name>
    <name type="common">Microworm</name>
    <dbReference type="NCBI Taxonomy" id="6233"/>
    <lineage>
        <taxon>Eukaryota</taxon>
        <taxon>Metazoa</taxon>
        <taxon>Ecdysozoa</taxon>
        <taxon>Nematoda</taxon>
        <taxon>Chromadorea</taxon>
        <taxon>Rhabditida</taxon>
        <taxon>Tylenchina</taxon>
        <taxon>Panagrolaimomorpha</taxon>
        <taxon>Panagrolaimoidea</taxon>
        <taxon>Panagrolaimidae</taxon>
        <taxon>Panagrellus</taxon>
    </lineage>
</organism>
<keyword evidence="4" id="KW-0808">Transferase</keyword>
<dbReference type="InterPro" id="IPR002659">
    <property type="entry name" value="Glyco_trans_31"/>
</dbReference>
<dbReference type="EC" id="2.4.1.-" evidence="10"/>
<evidence type="ECO:0000256" key="1">
    <source>
        <dbReference type="ARBA" id="ARBA00004323"/>
    </source>
</evidence>
<evidence type="ECO:0000256" key="4">
    <source>
        <dbReference type="ARBA" id="ARBA00022679"/>
    </source>
</evidence>
<keyword evidence="5 10" id="KW-0812">Transmembrane</keyword>
<comment type="similarity">
    <text evidence="2 10">Belongs to the glycosyltransferase 31 family.</text>
</comment>
<dbReference type="Proteomes" id="UP000492821">
    <property type="component" value="Unassembled WGS sequence"/>
</dbReference>
<evidence type="ECO:0000256" key="3">
    <source>
        <dbReference type="ARBA" id="ARBA00022676"/>
    </source>
</evidence>
<keyword evidence="8 10" id="KW-0333">Golgi apparatus</keyword>
<dbReference type="WBParaSite" id="Pan_g12765.t1">
    <property type="protein sequence ID" value="Pan_g12765.t1"/>
    <property type="gene ID" value="Pan_g12765"/>
</dbReference>
<dbReference type="GO" id="GO:0000139">
    <property type="term" value="C:Golgi membrane"/>
    <property type="evidence" value="ECO:0007669"/>
    <property type="project" value="UniProtKB-SubCell"/>
</dbReference>
<evidence type="ECO:0000256" key="10">
    <source>
        <dbReference type="RuleBase" id="RU363063"/>
    </source>
</evidence>
<feature type="transmembrane region" description="Helical" evidence="10">
    <location>
        <begin position="12"/>
        <end position="30"/>
    </location>
</feature>
<dbReference type="Gene3D" id="3.90.550.50">
    <property type="match status" value="1"/>
</dbReference>
<keyword evidence="11" id="KW-1185">Reference proteome</keyword>
<accession>A0A7E4UTX4</accession>
<keyword evidence="9 10" id="KW-0472">Membrane</keyword>